<dbReference type="GO" id="GO:0015267">
    <property type="term" value="F:channel activity"/>
    <property type="evidence" value="ECO:0007669"/>
    <property type="project" value="InterPro"/>
</dbReference>
<dbReference type="GeneID" id="109698710"/>
<evidence type="ECO:0000256" key="7">
    <source>
        <dbReference type="ARBA" id="ARBA00023136"/>
    </source>
</evidence>
<dbReference type="FunFam" id="1.20.1080.10:FF:000018">
    <property type="entry name" value="Aquaporin"/>
    <property type="match status" value="1"/>
</dbReference>
<name>A0A8B7W431_CASCN</name>
<dbReference type="Gene3D" id="1.20.1080.10">
    <property type="entry name" value="Glycerol uptake facilitator protein"/>
    <property type="match status" value="1"/>
</dbReference>
<dbReference type="GO" id="GO:0005737">
    <property type="term" value="C:cytoplasm"/>
    <property type="evidence" value="ECO:0007669"/>
    <property type="project" value="TreeGrafter"/>
</dbReference>
<dbReference type="InterPro" id="IPR000425">
    <property type="entry name" value="MIP"/>
</dbReference>
<evidence type="ECO:0000256" key="2">
    <source>
        <dbReference type="ARBA" id="ARBA00005900"/>
    </source>
</evidence>
<dbReference type="PRINTS" id="PR02025">
    <property type="entry name" value="AQUAPORIN12"/>
</dbReference>
<dbReference type="PRINTS" id="PR00783">
    <property type="entry name" value="MINTRINSICP"/>
</dbReference>
<keyword evidence="5" id="KW-0677">Repeat</keyword>
<dbReference type="Pfam" id="PF00230">
    <property type="entry name" value="MIP"/>
    <property type="match status" value="1"/>
</dbReference>
<sequence length="397" mass="42316">MAGLNVSLSFFFATCALCEAARRASKALLPTGAYVSFAREAAAAAQLAACYLEMQVLVEIGPWAGGFGPDLLLTLVFLLFLVHGATFDGASANPAVALQEFLMAEESLLSTLLKLVAQGLGVQTACALTQRCWALELSDMHLLQSLMFTHCSSALRTSVLHGALVEGACAFFFHLTLLHLRHSLPVYRVPALALLVTMMAYTAGPFTSAFFNPALAASITFRCSGHTLLEYAQVYWLGPLTGMVLAVLLHQGHLPRLFQRNLLYRQKNKYRTPRGKLAPGSVDTHMPTKGCSGQEPGRGRVAATGLQLSLLAQEGEASRGFCHSPVPGVGDSSPWASCSVVEKGLKEKTSKYPEGFPRRLLQGSSPGQCSATPGGPPSCQLLGLLLELVQLGVLGKL</sequence>
<evidence type="ECO:0000256" key="4">
    <source>
        <dbReference type="ARBA" id="ARBA00022692"/>
    </source>
</evidence>
<evidence type="ECO:0000256" key="8">
    <source>
        <dbReference type="RuleBase" id="RU000477"/>
    </source>
</evidence>
<dbReference type="InterPro" id="IPR051883">
    <property type="entry name" value="AQP11/12_channel"/>
</dbReference>
<keyword evidence="9" id="KW-1185">Reference proteome</keyword>
<keyword evidence="6" id="KW-1133">Transmembrane helix</keyword>
<keyword evidence="3 8" id="KW-0813">Transport</keyword>
<evidence type="ECO:0000313" key="9">
    <source>
        <dbReference type="Proteomes" id="UP001732720"/>
    </source>
</evidence>
<evidence type="ECO:0000256" key="5">
    <source>
        <dbReference type="ARBA" id="ARBA00022737"/>
    </source>
</evidence>
<dbReference type="PANTHER" id="PTHR21191:SF8">
    <property type="entry name" value="AQUAPORIN-12A-RELATED"/>
    <property type="match status" value="1"/>
</dbReference>
<dbReference type="InterPro" id="IPR023265">
    <property type="entry name" value="Aquaporin_12"/>
</dbReference>
<evidence type="ECO:0000256" key="3">
    <source>
        <dbReference type="ARBA" id="ARBA00022448"/>
    </source>
</evidence>
<dbReference type="PANTHER" id="PTHR21191">
    <property type="entry name" value="AQUAPORIN"/>
    <property type="match status" value="1"/>
</dbReference>
<dbReference type="AlphaFoldDB" id="A0A8B7W431"/>
<keyword evidence="7" id="KW-0472">Membrane</keyword>
<proteinExistence type="inferred from homology"/>
<evidence type="ECO:0000256" key="6">
    <source>
        <dbReference type="ARBA" id="ARBA00022989"/>
    </source>
</evidence>
<dbReference type="InterPro" id="IPR023271">
    <property type="entry name" value="Aquaporin-like"/>
</dbReference>
<keyword evidence="4 8" id="KW-0812">Transmembrane</keyword>
<dbReference type="SUPFAM" id="SSF81338">
    <property type="entry name" value="Aquaporin-like"/>
    <property type="match status" value="1"/>
</dbReference>
<accession>A0A8B7W431</accession>
<comment type="similarity">
    <text evidence="2">Belongs to the MIP/aquaporin (TC 1.A.8) family. AQP11/AQP12 subfamily.</text>
</comment>
<evidence type="ECO:0000256" key="1">
    <source>
        <dbReference type="ARBA" id="ARBA00004141"/>
    </source>
</evidence>
<dbReference type="OrthoDB" id="1580043at2759"/>
<protein>
    <submittedName>
        <fullName evidence="10">Aquaporin-12-like</fullName>
    </submittedName>
</protein>
<comment type="subcellular location">
    <subcellularLocation>
        <location evidence="1">Membrane</location>
        <topology evidence="1">Multi-pass membrane protein</topology>
    </subcellularLocation>
</comment>
<organism evidence="10">
    <name type="scientific">Castor canadensis</name>
    <name type="common">American beaver</name>
    <dbReference type="NCBI Taxonomy" id="51338"/>
    <lineage>
        <taxon>Eukaryota</taxon>
        <taxon>Metazoa</taxon>
        <taxon>Chordata</taxon>
        <taxon>Craniata</taxon>
        <taxon>Vertebrata</taxon>
        <taxon>Euteleostomi</taxon>
        <taxon>Mammalia</taxon>
        <taxon>Eutheria</taxon>
        <taxon>Euarchontoglires</taxon>
        <taxon>Glires</taxon>
        <taxon>Rodentia</taxon>
        <taxon>Castorimorpha</taxon>
        <taxon>Castoridae</taxon>
        <taxon>Castor</taxon>
    </lineage>
</organism>
<dbReference type="KEGG" id="ccan:109698710"/>
<gene>
    <name evidence="10" type="primary">LOC109698710</name>
</gene>
<dbReference type="Proteomes" id="UP001732720">
    <property type="component" value="Chromosome 4"/>
</dbReference>
<dbReference type="GO" id="GO:0016020">
    <property type="term" value="C:membrane"/>
    <property type="evidence" value="ECO:0007669"/>
    <property type="project" value="UniProtKB-SubCell"/>
</dbReference>
<reference evidence="10" key="1">
    <citation type="submission" date="2025-08" db="UniProtKB">
        <authorList>
            <consortium name="RefSeq"/>
        </authorList>
    </citation>
    <scope>IDENTIFICATION</scope>
    <source>
        <tissue evidence="10">Leukocyte</tissue>
    </source>
</reference>
<dbReference type="RefSeq" id="XP_020038658.1">
    <property type="nucleotide sequence ID" value="XM_020183069.1"/>
</dbReference>
<evidence type="ECO:0000313" key="10">
    <source>
        <dbReference type="RefSeq" id="XP_020038658.1"/>
    </source>
</evidence>